<gene>
    <name evidence="3" type="ORF">GYA55_01540</name>
</gene>
<dbReference type="SUPFAM" id="SSF52518">
    <property type="entry name" value="Thiamin diphosphate-binding fold (THDP-binding)"/>
    <property type="match status" value="1"/>
</dbReference>
<feature type="domain" description="Thiamine pyrophosphate enzyme TPP-binding" evidence="2">
    <location>
        <begin position="52"/>
        <end position="199"/>
    </location>
</feature>
<dbReference type="GO" id="GO:0016625">
    <property type="term" value="F:oxidoreductase activity, acting on the aldehyde or oxo group of donors, iron-sulfur protein as acceptor"/>
    <property type="evidence" value="ECO:0007669"/>
    <property type="project" value="UniProtKB-ARBA"/>
</dbReference>
<dbReference type="Pfam" id="PF02775">
    <property type="entry name" value="TPP_enzyme_C"/>
    <property type="match status" value="1"/>
</dbReference>
<evidence type="ECO:0000259" key="2">
    <source>
        <dbReference type="Pfam" id="PF02775"/>
    </source>
</evidence>
<dbReference type="Proteomes" id="UP000524246">
    <property type="component" value="Unassembled WGS sequence"/>
</dbReference>
<evidence type="ECO:0000313" key="4">
    <source>
        <dbReference type="Proteomes" id="UP000524246"/>
    </source>
</evidence>
<dbReference type="EMBL" id="JAAZON010000056">
    <property type="protein sequence ID" value="NMC61830.1"/>
    <property type="molecule type" value="Genomic_DNA"/>
</dbReference>
<dbReference type="GO" id="GO:0030976">
    <property type="term" value="F:thiamine pyrophosphate binding"/>
    <property type="evidence" value="ECO:0007669"/>
    <property type="project" value="InterPro"/>
</dbReference>
<sequence>METKKLSIEDFKPDSQPRWCAGCGNNVILSAIQKLLPDFGVPPEQYVFVSGIGCSSRFPYYIDTYGFHGLHGRAPAIATGIKLANPDLKVWVITGDGDALGIGGNHFIHLLRRNPDMVVLLFNNRIYGLTKGQTSPTTGLGVCTKSSPQGSVDYPFNPVALALGASGSFVARVLYSDLSMMTRVFREAIAHKGTSFIEIYDNCKMFADDAFERFTEKETRDENKLPLEHGKALIFGKNKDKGLCFDGLVPKICEINSSQSSCKMGDIIVYDETNLQMARAIASLEEPDFPVPFGVFYKQERKCFEEFFFPNDRKLVHKLPCTDGADERLRKLFAQGHTWKVD</sequence>
<dbReference type="GO" id="GO:0045333">
    <property type="term" value="P:cellular respiration"/>
    <property type="evidence" value="ECO:0007669"/>
    <property type="project" value="UniProtKB-ARBA"/>
</dbReference>
<protein>
    <submittedName>
        <fullName evidence="3">2-oxoacid:ferredoxin oxidoreductase subunit beta</fullName>
    </submittedName>
</protein>
<dbReference type="Gene3D" id="3.40.50.970">
    <property type="match status" value="1"/>
</dbReference>
<dbReference type="PANTHER" id="PTHR48084:SF4">
    <property type="entry name" value="2-OXOGLUTARATE OXIDOREDUCTASE SUBUNIT KORB"/>
    <property type="match status" value="1"/>
</dbReference>
<proteinExistence type="predicted"/>
<dbReference type="InterPro" id="IPR029061">
    <property type="entry name" value="THDP-binding"/>
</dbReference>
<reference evidence="3 4" key="1">
    <citation type="journal article" date="2020" name="Biotechnol. Biofuels">
        <title>New insights from the biogas microbiome by comprehensive genome-resolved metagenomics of nearly 1600 species originating from multiple anaerobic digesters.</title>
        <authorList>
            <person name="Campanaro S."/>
            <person name="Treu L."/>
            <person name="Rodriguez-R L.M."/>
            <person name="Kovalovszki A."/>
            <person name="Ziels R.M."/>
            <person name="Maus I."/>
            <person name="Zhu X."/>
            <person name="Kougias P.G."/>
            <person name="Basile A."/>
            <person name="Luo G."/>
            <person name="Schluter A."/>
            <person name="Konstantinidis K.T."/>
            <person name="Angelidaki I."/>
        </authorList>
    </citation>
    <scope>NUCLEOTIDE SEQUENCE [LARGE SCALE GENOMIC DNA]</scope>
    <source>
        <strain evidence="3">AS27yjCOA_65</strain>
    </source>
</reference>
<comment type="caution">
    <text evidence="3">The sequence shown here is derived from an EMBL/GenBank/DDBJ whole genome shotgun (WGS) entry which is preliminary data.</text>
</comment>
<dbReference type="AlphaFoldDB" id="A0A7X9IKC7"/>
<dbReference type="PANTHER" id="PTHR48084">
    <property type="entry name" value="2-OXOGLUTARATE OXIDOREDUCTASE SUBUNIT KORB-RELATED"/>
    <property type="match status" value="1"/>
</dbReference>
<dbReference type="InterPro" id="IPR051457">
    <property type="entry name" value="2-oxoacid:Fd_oxidoreductase"/>
</dbReference>
<dbReference type="CDD" id="cd03375">
    <property type="entry name" value="TPP_OGFOR"/>
    <property type="match status" value="1"/>
</dbReference>
<name>A0A7X9IKC7_9DELT</name>
<dbReference type="InterPro" id="IPR011766">
    <property type="entry name" value="TPP_enzyme_TPP-bd"/>
</dbReference>
<accession>A0A7X9IKC7</accession>
<evidence type="ECO:0000256" key="1">
    <source>
        <dbReference type="ARBA" id="ARBA00023002"/>
    </source>
</evidence>
<evidence type="ECO:0000313" key="3">
    <source>
        <dbReference type="EMBL" id="NMC61830.1"/>
    </source>
</evidence>
<keyword evidence="1" id="KW-0560">Oxidoreductase</keyword>
<organism evidence="3 4">
    <name type="scientific">SAR324 cluster bacterium</name>
    <dbReference type="NCBI Taxonomy" id="2024889"/>
    <lineage>
        <taxon>Bacteria</taxon>
        <taxon>Deltaproteobacteria</taxon>
        <taxon>SAR324 cluster</taxon>
    </lineage>
</organism>